<dbReference type="RefSeq" id="XP_009541260.1">
    <property type="nucleotide sequence ID" value="XM_009542965.1"/>
</dbReference>
<accession>W4KNE7</accession>
<dbReference type="PANTHER" id="PTHR23323:SF26">
    <property type="entry name" value="VACUOLAR PROTEIN SORTING-ASSOCIATED PROTEIN 18 HOMOLOG"/>
    <property type="match status" value="1"/>
</dbReference>
<dbReference type="SUPFAM" id="SSF50978">
    <property type="entry name" value="WD40 repeat-like"/>
    <property type="match status" value="1"/>
</dbReference>
<dbReference type="PANTHER" id="PTHR23323">
    <property type="entry name" value="VACUOLAR PROTEIN SORTING-ASSOCIATED PROTEIN"/>
    <property type="match status" value="1"/>
</dbReference>
<proteinExistence type="inferred from homology"/>
<dbReference type="AlphaFoldDB" id="W4KNE7"/>
<dbReference type="GO" id="GO:0007033">
    <property type="term" value="P:vacuole organization"/>
    <property type="evidence" value="ECO:0007669"/>
    <property type="project" value="TreeGrafter"/>
</dbReference>
<evidence type="ECO:0000256" key="6">
    <source>
        <dbReference type="ARBA" id="ARBA00029433"/>
    </source>
</evidence>
<evidence type="ECO:0000313" key="11">
    <source>
        <dbReference type="EMBL" id="ETW87348.1"/>
    </source>
</evidence>
<feature type="coiled-coil region" evidence="8">
    <location>
        <begin position="841"/>
        <end position="882"/>
    </location>
</feature>
<evidence type="ECO:0000256" key="5">
    <source>
        <dbReference type="ARBA" id="ARBA00023136"/>
    </source>
</evidence>
<dbReference type="GO" id="GO:0008270">
    <property type="term" value="F:zinc ion binding"/>
    <property type="evidence" value="ECO:0007669"/>
    <property type="project" value="UniProtKB-KW"/>
</dbReference>
<dbReference type="InterPro" id="IPR000547">
    <property type="entry name" value="Clathrin_H-chain/VPS_repeat"/>
</dbReference>
<comment type="similarity">
    <text evidence="1">Belongs to the VPS18 family.</text>
</comment>
<evidence type="ECO:0000256" key="8">
    <source>
        <dbReference type="SAM" id="Coils"/>
    </source>
</evidence>
<dbReference type="EMBL" id="KI925454">
    <property type="protein sequence ID" value="ETW87348.1"/>
    <property type="molecule type" value="Genomic_DNA"/>
</dbReference>
<dbReference type="GO" id="GO:0006886">
    <property type="term" value="P:intracellular protein transport"/>
    <property type="evidence" value="ECO:0007669"/>
    <property type="project" value="UniProtKB-UniRule"/>
</dbReference>
<evidence type="ECO:0000313" key="12">
    <source>
        <dbReference type="Proteomes" id="UP000030671"/>
    </source>
</evidence>
<name>W4KNE7_HETIT</name>
<feature type="repeat" description="CHCR" evidence="7">
    <location>
        <begin position="648"/>
        <end position="811"/>
    </location>
</feature>
<dbReference type="Proteomes" id="UP000030671">
    <property type="component" value="Unassembled WGS sequence"/>
</dbReference>
<evidence type="ECO:0000259" key="9">
    <source>
        <dbReference type="Pfam" id="PF05131"/>
    </source>
</evidence>
<dbReference type="SUPFAM" id="SSF57850">
    <property type="entry name" value="RING/U-box"/>
    <property type="match status" value="1"/>
</dbReference>
<dbReference type="InParanoid" id="W4KNE7"/>
<keyword evidence="5" id="KW-0472">Membrane</keyword>
<evidence type="ECO:0000256" key="3">
    <source>
        <dbReference type="ARBA" id="ARBA00022771"/>
    </source>
</evidence>
<dbReference type="InterPro" id="IPR058919">
    <property type="entry name" value="Pep3/Vps18_RING_C"/>
</dbReference>
<dbReference type="GO" id="GO:0005768">
    <property type="term" value="C:endosome"/>
    <property type="evidence" value="ECO:0007669"/>
    <property type="project" value="TreeGrafter"/>
</dbReference>
<dbReference type="eggNOG" id="KOG2034">
    <property type="taxonomic scope" value="Eukaryota"/>
</dbReference>
<keyword evidence="3" id="KW-0863">Zinc-finger</keyword>
<dbReference type="GO" id="GO:0006904">
    <property type="term" value="P:vesicle docking involved in exocytosis"/>
    <property type="evidence" value="ECO:0007669"/>
    <property type="project" value="TreeGrafter"/>
</dbReference>
<dbReference type="GO" id="GO:0030897">
    <property type="term" value="C:HOPS complex"/>
    <property type="evidence" value="ECO:0007669"/>
    <property type="project" value="TreeGrafter"/>
</dbReference>
<evidence type="ECO:0000256" key="1">
    <source>
        <dbReference type="ARBA" id="ARBA00010454"/>
    </source>
</evidence>
<dbReference type="Pfam" id="PF05131">
    <property type="entry name" value="Pep3_Vps18"/>
    <property type="match status" value="1"/>
</dbReference>
<organism evidence="11 12">
    <name type="scientific">Heterobasidion irregulare (strain TC 32-1)</name>
    <dbReference type="NCBI Taxonomy" id="747525"/>
    <lineage>
        <taxon>Eukaryota</taxon>
        <taxon>Fungi</taxon>
        <taxon>Dikarya</taxon>
        <taxon>Basidiomycota</taxon>
        <taxon>Agaricomycotina</taxon>
        <taxon>Agaricomycetes</taxon>
        <taxon>Russulales</taxon>
        <taxon>Bondarzewiaceae</taxon>
        <taxon>Heterobasidion</taxon>
        <taxon>Heterobasidion annosum species complex</taxon>
    </lineage>
</organism>
<protein>
    <submittedName>
        <fullName evidence="11">Uncharacterized protein</fullName>
    </submittedName>
</protein>
<dbReference type="GO" id="GO:0007032">
    <property type="term" value="P:endosome organization"/>
    <property type="evidence" value="ECO:0007669"/>
    <property type="project" value="TreeGrafter"/>
</dbReference>
<keyword evidence="2" id="KW-0479">Metal-binding</keyword>
<feature type="domain" description="Pep3/Vps18 RING C-terminal" evidence="10">
    <location>
        <begin position="887"/>
        <end position="942"/>
    </location>
</feature>
<reference evidence="11 12" key="1">
    <citation type="journal article" date="2012" name="New Phytol.">
        <title>Insight into trade-off between wood decay and parasitism from the genome of a fungal forest pathogen.</title>
        <authorList>
            <person name="Olson A."/>
            <person name="Aerts A."/>
            <person name="Asiegbu F."/>
            <person name="Belbahri L."/>
            <person name="Bouzid O."/>
            <person name="Broberg A."/>
            <person name="Canback B."/>
            <person name="Coutinho P.M."/>
            <person name="Cullen D."/>
            <person name="Dalman K."/>
            <person name="Deflorio G."/>
            <person name="van Diepen L.T."/>
            <person name="Dunand C."/>
            <person name="Duplessis S."/>
            <person name="Durling M."/>
            <person name="Gonthier P."/>
            <person name="Grimwood J."/>
            <person name="Fossdal C.G."/>
            <person name="Hansson D."/>
            <person name="Henrissat B."/>
            <person name="Hietala A."/>
            <person name="Himmelstrand K."/>
            <person name="Hoffmeister D."/>
            <person name="Hogberg N."/>
            <person name="James T.Y."/>
            <person name="Karlsson M."/>
            <person name="Kohler A."/>
            <person name="Kues U."/>
            <person name="Lee Y.H."/>
            <person name="Lin Y.C."/>
            <person name="Lind M."/>
            <person name="Lindquist E."/>
            <person name="Lombard V."/>
            <person name="Lucas S."/>
            <person name="Lunden K."/>
            <person name="Morin E."/>
            <person name="Murat C."/>
            <person name="Park J."/>
            <person name="Raffaello T."/>
            <person name="Rouze P."/>
            <person name="Salamov A."/>
            <person name="Schmutz J."/>
            <person name="Solheim H."/>
            <person name="Stahlberg J."/>
            <person name="Velez H."/>
            <person name="de Vries R.P."/>
            <person name="Wiebenga A."/>
            <person name="Woodward S."/>
            <person name="Yakovlev I."/>
            <person name="Garbelotto M."/>
            <person name="Martin F."/>
            <person name="Grigoriev I.V."/>
            <person name="Stenlid J."/>
        </authorList>
    </citation>
    <scope>NUCLEOTIDE SEQUENCE [LARGE SCALE GENOMIC DNA]</scope>
    <source>
        <strain evidence="11 12">TC 32-1</strain>
    </source>
</reference>
<dbReference type="GO" id="GO:0048284">
    <property type="term" value="P:organelle fusion"/>
    <property type="evidence" value="ECO:0007669"/>
    <property type="project" value="TreeGrafter"/>
</dbReference>
<dbReference type="GeneID" id="20675509"/>
<dbReference type="KEGG" id="hir:HETIRDRAFT_443183"/>
<keyword evidence="8" id="KW-0175">Coiled coil</keyword>
<dbReference type="STRING" id="747525.W4KNE7"/>
<evidence type="ECO:0000256" key="4">
    <source>
        <dbReference type="ARBA" id="ARBA00022833"/>
    </source>
</evidence>
<evidence type="ECO:0000259" key="10">
    <source>
        <dbReference type="Pfam" id="PF26148"/>
    </source>
</evidence>
<dbReference type="FunCoup" id="W4KNE7">
    <property type="interactions" value="563"/>
</dbReference>
<feature type="domain" description="Pep3/Vps18 beta-propeller" evidence="9">
    <location>
        <begin position="65"/>
        <end position="432"/>
    </location>
</feature>
<dbReference type="HOGENOM" id="CLU_003488_0_0_1"/>
<dbReference type="Pfam" id="PF26148">
    <property type="entry name" value="VPS18_RING_C"/>
    <property type="match status" value="1"/>
</dbReference>
<evidence type="ECO:0000256" key="2">
    <source>
        <dbReference type="ARBA" id="ARBA00022723"/>
    </source>
</evidence>
<keyword evidence="4" id="KW-0862">Zinc</keyword>
<dbReference type="InterPro" id="IPR007810">
    <property type="entry name" value="Pep3/Vps18_beta-prop"/>
</dbReference>
<dbReference type="CDD" id="cd16462">
    <property type="entry name" value="RING-H2_Pep3p-like"/>
    <property type="match status" value="1"/>
</dbReference>
<gene>
    <name evidence="11" type="ORF">HETIRDRAFT_443183</name>
</gene>
<dbReference type="OrthoDB" id="1845386at2759"/>
<dbReference type="InterPro" id="IPR036322">
    <property type="entry name" value="WD40_repeat_dom_sf"/>
</dbReference>
<keyword evidence="12" id="KW-1185">Reference proteome</keyword>
<dbReference type="GO" id="GO:0030674">
    <property type="term" value="F:protein-macromolecule adaptor activity"/>
    <property type="evidence" value="ECO:0007669"/>
    <property type="project" value="TreeGrafter"/>
</dbReference>
<sequence>MFDDYVQHATAPAGGLVHGTQALPHLQYEGFEPSPYSEDDARASDINLQVKEESHYADPTSPLAPVFDLGRVQYALPAPLVSLVVSSDMLAMGLSSNMIVLIELAHEEHVVKIQIPRKPTEMTIHKLFLDPSGKHLIIASQQGENWYLFKGSKKPKPLKTFKMVIESIAWNRAALLSSSHLTSTREMLIGARNGTIYEALLDAEEDFFKSQDRYIQAVFTLPERHPVTGIKFDFLSPIDPKKALVVVTTQSRIYQFVGSLDRRSDDGGRVFNGLFASYRDTAPKILELPGNLQHSELHYWTPNADQAQSLPKEMAWMTGPGIYHGNLNFESTSDDFIDNTQLFHYPTFTNSPSGSLGDAPLLDPPTSIALTEFHFVLLYSDRIAGICILDEKLAYEEILPLKPGEQVRGLTADSVRKTFWVYTDQSLFELLVKNEDRDIWKTASQRDHILSAQANAFFREGHYFQAAQSYAQCSVTFEEVTLKFLDVDERDALRSYLVSRLERTRKSMQDLTQRMMLATWLTEFYLSKCNELDDLAASSSGSYDVENVRTERTILEEDLRQLLHTYKDNLESSTVYELTRGHGRTDMYLFYATLIGDYERVAEHWILEEEWTKAIEVISQQSSVDLYYRFGPVLMWHAPKETVDAWLRQSALDPLRLVPALLQLQHAPRDPLLPNQAVRFLNHVIFEQQNTSPTIHNLLITFYASPYAPQDDGPLLRYLSTAPVDPLVGKPYYDLDYALRLCVEANRIQPCVHIYSQMGLWESSVDLALEKGDLELAMMNADKPEEDQQLRKKLWLKIAKFVVQDKKDIKMAMRFLENTELLKIEDILPFFPDFVVIDDFKDEIANALEGYAAQIDSLKSEMDDATRNAESIKEYISELRNRFITIDTGEKCSVCSYPLLTRQFYVFPCQHTFHADCLIGLTKEYLPAHALRRILALQNELMTSNGTANRSNITPLTGSAGVAAGARQPPVTQRTLLSSNFAAPIQNGTRGLGRNLLSAGDRLRDLIVPDALASVVTAPAGWIPGIGSGGGKRGGVAEKDGGKRAERLRAELEEILAGTCPLCESVVAGLDKPFVKDGEGEAGWEL</sequence>
<comment type="subcellular location">
    <subcellularLocation>
        <location evidence="6">Endomembrane system</location>
        <topology evidence="6">Peripheral membrane protein</topology>
        <orientation evidence="6">Cytoplasmic side</orientation>
    </subcellularLocation>
</comment>
<evidence type="ECO:0000256" key="7">
    <source>
        <dbReference type="PROSITE-ProRule" id="PRU01006"/>
    </source>
</evidence>
<dbReference type="PROSITE" id="PS50236">
    <property type="entry name" value="CHCR"/>
    <property type="match status" value="1"/>
</dbReference>